<dbReference type="PANTHER" id="PTHR38839">
    <property type="entry name" value="TRANSCRIPTIONAL REGULATOR WHID-RELATED"/>
    <property type="match status" value="1"/>
</dbReference>
<keyword evidence="5" id="KW-0408">Iron</keyword>
<dbReference type="HAMAP" id="MF_01479">
    <property type="entry name" value="WhiB"/>
    <property type="match status" value="1"/>
</dbReference>
<comment type="similarity">
    <text evidence="2">Belongs to the WhiB family.</text>
</comment>
<dbReference type="GO" id="GO:0045892">
    <property type="term" value="P:negative regulation of DNA-templated transcription"/>
    <property type="evidence" value="ECO:0007669"/>
    <property type="project" value="TreeGrafter"/>
</dbReference>
<keyword evidence="9" id="KW-1015">Disulfide bond</keyword>
<dbReference type="EMBL" id="CAFBOP010000014">
    <property type="protein sequence ID" value="CAB4983718.1"/>
    <property type="molecule type" value="Genomic_DNA"/>
</dbReference>
<dbReference type="GO" id="GO:0003677">
    <property type="term" value="F:DNA binding"/>
    <property type="evidence" value="ECO:0007669"/>
    <property type="project" value="UniProtKB-KW"/>
</dbReference>
<keyword evidence="8" id="KW-0238">DNA-binding</keyword>
<dbReference type="InterPro" id="IPR003482">
    <property type="entry name" value="Whib"/>
</dbReference>
<dbReference type="GO" id="GO:0045454">
    <property type="term" value="P:cell redox homeostasis"/>
    <property type="evidence" value="ECO:0007669"/>
    <property type="project" value="TreeGrafter"/>
</dbReference>
<proteinExistence type="inferred from homology"/>
<evidence type="ECO:0000256" key="3">
    <source>
        <dbReference type="ARBA" id="ARBA00022485"/>
    </source>
</evidence>
<keyword evidence="10" id="KW-0804">Transcription</keyword>
<dbReference type="GO" id="GO:0051539">
    <property type="term" value="F:4 iron, 4 sulfur cluster binding"/>
    <property type="evidence" value="ECO:0007669"/>
    <property type="project" value="UniProtKB-KW"/>
</dbReference>
<protein>
    <submittedName>
        <fullName evidence="13">Unannotated protein</fullName>
    </submittedName>
</protein>
<evidence type="ECO:0000313" key="13">
    <source>
        <dbReference type="EMBL" id="CAB4899941.1"/>
    </source>
</evidence>
<gene>
    <name evidence="12" type="ORF">UFOPK2967_00224</name>
    <name evidence="13" type="ORF">UFOPK3587_00417</name>
    <name evidence="14" type="ORF">UFOPK3984_00552</name>
</gene>
<evidence type="ECO:0000256" key="6">
    <source>
        <dbReference type="ARBA" id="ARBA00023014"/>
    </source>
</evidence>
<evidence type="ECO:0000256" key="8">
    <source>
        <dbReference type="ARBA" id="ARBA00023125"/>
    </source>
</evidence>
<evidence type="ECO:0000256" key="5">
    <source>
        <dbReference type="ARBA" id="ARBA00023004"/>
    </source>
</evidence>
<dbReference type="GO" id="GO:0047134">
    <property type="term" value="F:protein-disulfide reductase [NAD(P)H] activity"/>
    <property type="evidence" value="ECO:0007669"/>
    <property type="project" value="TreeGrafter"/>
</dbReference>
<evidence type="ECO:0000313" key="12">
    <source>
        <dbReference type="EMBL" id="CAB4780026.1"/>
    </source>
</evidence>
<evidence type="ECO:0000259" key="11">
    <source>
        <dbReference type="PROSITE" id="PS51674"/>
    </source>
</evidence>
<keyword evidence="7" id="KW-0805">Transcription regulation</keyword>
<keyword evidence="4" id="KW-0479">Metal-binding</keyword>
<dbReference type="AlphaFoldDB" id="A0A6J7FWJ8"/>
<dbReference type="Pfam" id="PF02467">
    <property type="entry name" value="Whib"/>
    <property type="match status" value="1"/>
</dbReference>
<dbReference type="EMBL" id="CAFAAC010000006">
    <property type="protein sequence ID" value="CAB4780026.1"/>
    <property type="molecule type" value="Genomic_DNA"/>
</dbReference>
<comment type="cofactor">
    <cofactor evidence="1">
        <name>[4Fe-4S] cluster</name>
        <dbReference type="ChEBI" id="CHEBI:49883"/>
    </cofactor>
</comment>
<organism evidence="13">
    <name type="scientific">freshwater metagenome</name>
    <dbReference type="NCBI Taxonomy" id="449393"/>
    <lineage>
        <taxon>unclassified sequences</taxon>
        <taxon>metagenomes</taxon>
        <taxon>ecological metagenomes</taxon>
    </lineage>
</organism>
<evidence type="ECO:0000256" key="7">
    <source>
        <dbReference type="ARBA" id="ARBA00023015"/>
    </source>
</evidence>
<keyword evidence="3" id="KW-0004">4Fe-4S</keyword>
<accession>A0A6J7FWJ8</accession>
<evidence type="ECO:0000256" key="9">
    <source>
        <dbReference type="ARBA" id="ARBA00023157"/>
    </source>
</evidence>
<evidence type="ECO:0000313" key="14">
    <source>
        <dbReference type="EMBL" id="CAB4983718.1"/>
    </source>
</evidence>
<dbReference type="GO" id="GO:0046872">
    <property type="term" value="F:metal ion binding"/>
    <property type="evidence" value="ECO:0007669"/>
    <property type="project" value="UniProtKB-KW"/>
</dbReference>
<evidence type="ECO:0000256" key="4">
    <source>
        <dbReference type="ARBA" id="ARBA00022723"/>
    </source>
</evidence>
<sequence>MSVLFSELLIPGWAEDGSKTGLGDVTGAYGSDVAFNLPCHTADPELFFSEKSNEIDVAKSLCGACPVRQQCLDAALSRQEPCGVWGGELFEDGVVIARKRTVGRPRLAPAAVISEIEEVLPALEISVVAVEGEEESDAA</sequence>
<reference evidence="13" key="1">
    <citation type="submission" date="2020-05" db="EMBL/GenBank/DDBJ databases">
        <authorList>
            <person name="Chiriac C."/>
            <person name="Salcher M."/>
            <person name="Ghai R."/>
            <person name="Kavagutti S V."/>
        </authorList>
    </citation>
    <scope>NUCLEOTIDE SEQUENCE</scope>
</reference>
<dbReference type="PROSITE" id="PS51674">
    <property type="entry name" value="4FE4S_WBL"/>
    <property type="match status" value="1"/>
</dbReference>
<dbReference type="PANTHER" id="PTHR38839:SF2">
    <property type="entry name" value="TRANSCRIPTIONAL REGULATOR WHIB7-RELATED"/>
    <property type="match status" value="1"/>
</dbReference>
<dbReference type="InterPro" id="IPR034768">
    <property type="entry name" value="4FE4S_WBL"/>
</dbReference>
<name>A0A6J7FWJ8_9ZZZZ</name>
<evidence type="ECO:0000256" key="1">
    <source>
        <dbReference type="ARBA" id="ARBA00001966"/>
    </source>
</evidence>
<evidence type="ECO:0000256" key="10">
    <source>
        <dbReference type="ARBA" id="ARBA00023163"/>
    </source>
</evidence>
<keyword evidence="6" id="KW-0411">Iron-sulfur</keyword>
<dbReference type="EMBL" id="CAFBMN010000011">
    <property type="protein sequence ID" value="CAB4899941.1"/>
    <property type="molecule type" value="Genomic_DNA"/>
</dbReference>
<feature type="domain" description="4Fe-4S Wbl-type" evidence="11">
    <location>
        <begin position="38"/>
        <end position="95"/>
    </location>
</feature>
<evidence type="ECO:0000256" key="2">
    <source>
        <dbReference type="ARBA" id="ARBA00006597"/>
    </source>
</evidence>